<dbReference type="EMBL" id="MQWD01000010">
    <property type="protein sequence ID" value="PAP74184.1"/>
    <property type="molecule type" value="Genomic_DNA"/>
</dbReference>
<evidence type="ECO:0000313" key="2">
    <source>
        <dbReference type="EMBL" id="PAP74184.1"/>
    </source>
</evidence>
<dbReference type="GO" id="GO:0070063">
    <property type="term" value="F:RNA polymerase binding"/>
    <property type="evidence" value="ECO:0007669"/>
    <property type="project" value="InterPro"/>
</dbReference>
<dbReference type="PANTHER" id="PTHR30437:SF5">
    <property type="entry name" value="REGULATOR OF NUCLEOSIDE DIPHOSPHATE KINASE"/>
    <property type="match status" value="1"/>
</dbReference>
<organism evidence="2 3">
    <name type="scientific">Rubrivirga marina</name>
    <dbReference type="NCBI Taxonomy" id="1196024"/>
    <lineage>
        <taxon>Bacteria</taxon>
        <taxon>Pseudomonadati</taxon>
        <taxon>Rhodothermota</taxon>
        <taxon>Rhodothermia</taxon>
        <taxon>Rhodothermales</taxon>
        <taxon>Rubricoccaceae</taxon>
        <taxon>Rubrivirga</taxon>
    </lineage>
</organism>
<evidence type="ECO:0000259" key="1">
    <source>
        <dbReference type="Pfam" id="PF01272"/>
    </source>
</evidence>
<dbReference type="AlphaFoldDB" id="A0A271ITR1"/>
<dbReference type="SUPFAM" id="SSF54534">
    <property type="entry name" value="FKBP-like"/>
    <property type="match status" value="1"/>
</dbReference>
<evidence type="ECO:0000313" key="3">
    <source>
        <dbReference type="Proteomes" id="UP000216339"/>
    </source>
</evidence>
<dbReference type="GO" id="GO:0006354">
    <property type="term" value="P:DNA-templated transcription elongation"/>
    <property type="evidence" value="ECO:0007669"/>
    <property type="project" value="TreeGrafter"/>
</dbReference>
<dbReference type="InterPro" id="IPR023459">
    <property type="entry name" value="Tscrpt_elong_fac_GreA/B_fam"/>
</dbReference>
<dbReference type="PANTHER" id="PTHR30437">
    <property type="entry name" value="TRANSCRIPTION ELONGATION FACTOR GREA"/>
    <property type="match status" value="1"/>
</dbReference>
<name>A0A271ITR1_9BACT</name>
<protein>
    <recommendedName>
        <fullName evidence="1">Transcription elongation factor GreA/GreB C-terminal domain-containing protein</fullName>
    </recommendedName>
</protein>
<dbReference type="OrthoDB" id="192847at2"/>
<dbReference type="Proteomes" id="UP000216339">
    <property type="component" value="Unassembled WGS sequence"/>
</dbReference>
<reference evidence="2 3" key="1">
    <citation type="submission" date="2016-11" db="EMBL/GenBank/DDBJ databases">
        <title>Study of marine rhodopsin-containing bacteria.</title>
        <authorList>
            <person name="Yoshizawa S."/>
            <person name="Kumagai Y."/>
            <person name="Kogure K."/>
        </authorList>
    </citation>
    <scope>NUCLEOTIDE SEQUENCE [LARGE SCALE GENOMIC DNA]</scope>
    <source>
        <strain evidence="2 3">SAORIC-28</strain>
    </source>
</reference>
<feature type="domain" description="Transcription elongation factor GreA/GreB C-terminal" evidence="1">
    <location>
        <begin position="53"/>
        <end position="127"/>
    </location>
</feature>
<accession>A0A271ITR1</accession>
<comment type="caution">
    <text evidence="2">The sequence shown here is derived from an EMBL/GenBank/DDBJ whole genome shotgun (WGS) entry which is preliminary data.</text>
</comment>
<dbReference type="Gene3D" id="3.10.50.30">
    <property type="entry name" value="Transcription elongation factor, GreA/GreB, C-terminal domain"/>
    <property type="match status" value="1"/>
</dbReference>
<sequence>MSTRPLTLTAPDRALLGQILSSRAPTGDEARTLADLVVGMSEAVTVPSAEVPRTVVTLNSRVRVRPLGTDGAREFTLVVPGQADVQRGRLSVLTPVGGALLGRREGDVVTCEAPAGRVHYKIEAVLYQPEADGLAAAA</sequence>
<dbReference type="InterPro" id="IPR036953">
    <property type="entry name" value="GreA/GreB_C_sf"/>
</dbReference>
<dbReference type="GO" id="GO:0032784">
    <property type="term" value="P:regulation of DNA-templated transcription elongation"/>
    <property type="evidence" value="ECO:0007669"/>
    <property type="project" value="InterPro"/>
</dbReference>
<dbReference type="Pfam" id="PF01272">
    <property type="entry name" value="GreA_GreB"/>
    <property type="match status" value="1"/>
</dbReference>
<proteinExistence type="predicted"/>
<gene>
    <name evidence="2" type="ORF">BSZ37_21210</name>
</gene>
<keyword evidence="3" id="KW-1185">Reference proteome</keyword>
<dbReference type="InterPro" id="IPR001437">
    <property type="entry name" value="Tscrpt_elong_fac_GreA/B_C"/>
</dbReference>
<dbReference type="GO" id="GO:0003677">
    <property type="term" value="F:DNA binding"/>
    <property type="evidence" value="ECO:0007669"/>
    <property type="project" value="InterPro"/>
</dbReference>
<dbReference type="RefSeq" id="WP_095512661.1">
    <property type="nucleotide sequence ID" value="NZ_MQWD01000010.1"/>
</dbReference>